<evidence type="ECO:0000256" key="1">
    <source>
        <dbReference type="ARBA" id="ARBA00006080"/>
    </source>
</evidence>
<comment type="subunit">
    <text evidence="2">Component of the Golgi-associated retrograde protein (GARP) complex.</text>
</comment>
<evidence type="ECO:0000256" key="3">
    <source>
        <dbReference type="SAM" id="MobiDB-lite"/>
    </source>
</evidence>
<comment type="similarity">
    <text evidence="1 2">Belongs to the VPS51 family.</text>
</comment>
<feature type="region of interest" description="Disordered" evidence="3">
    <location>
        <begin position="1"/>
        <end position="40"/>
    </location>
</feature>
<dbReference type="InterPro" id="IPR014812">
    <property type="entry name" value="Vps51"/>
</dbReference>
<reference evidence="4 5" key="1">
    <citation type="submission" date="2020-08" db="EMBL/GenBank/DDBJ databases">
        <authorList>
            <person name="Newling K."/>
            <person name="Davey J."/>
            <person name="Forrester S."/>
        </authorList>
    </citation>
    <scope>NUCLEOTIDE SEQUENCE [LARGE SCALE GENOMIC DNA]</scope>
    <source>
        <strain evidence="5">Crithidia deanei Carvalho (ATCC PRA-265)</strain>
    </source>
</reference>
<protein>
    <recommendedName>
        <fullName evidence="2">Vacuolar protein sorting-associated protein 51 homolog</fullName>
    </recommendedName>
</protein>
<dbReference type="PANTHER" id="PTHR15954:SF4">
    <property type="entry name" value="VACUOLAR PROTEIN SORTING-ASSOCIATED PROTEIN 51 HOMOLOG"/>
    <property type="match status" value="1"/>
</dbReference>
<keyword evidence="2" id="KW-0333">Golgi apparatus</keyword>
<dbReference type="GO" id="GO:0032456">
    <property type="term" value="P:endocytic recycling"/>
    <property type="evidence" value="ECO:0007669"/>
    <property type="project" value="TreeGrafter"/>
</dbReference>
<keyword evidence="2" id="KW-0445">Lipid transport</keyword>
<keyword evidence="2" id="KW-0653">Protein transport</keyword>
<dbReference type="Pfam" id="PF08700">
    <property type="entry name" value="VPS51_Exo84_N"/>
    <property type="match status" value="1"/>
</dbReference>
<dbReference type="PANTHER" id="PTHR15954">
    <property type="entry name" value="VACUOLAR PROTEIN SORTING-ASSOCIATED PROTEIN 51 HOMOLOG"/>
    <property type="match status" value="1"/>
</dbReference>
<feature type="compositionally biased region" description="Basic and acidic residues" evidence="3">
    <location>
        <begin position="1"/>
        <end position="20"/>
    </location>
</feature>
<dbReference type="AlphaFoldDB" id="A0A7G2CQU3"/>
<name>A0A7G2CQU3_9TRYP</name>
<accession>A0A7G2CQU3</accession>
<dbReference type="GO" id="GO:1990745">
    <property type="term" value="C:EARP complex"/>
    <property type="evidence" value="ECO:0007669"/>
    <property type="project" value="TreeGrafter"/>
</dbReference>
<dbReference type="GO" id="GO:0007041">
    <property type="term" value="P:lysosomal transport"/>
    <property type="evidence" value="ECO:0007669"/>
    <property type="project" value="TreeGrafter"/>
</dbReference>
<dbReference type="GO" id="GO:0006869">
    <property type="term" value="P:lipid transport"/>
    <property type="evidence" value="ECO:0007669"/>
    <property type="project" value="UniProtKB-UniRule"/>
</dbReference>
<dbReference type="GO" id="GO:0007030">
    <property type="term" value="P:Golgi organization"/>
    <property type="evidence" value="ECO:0007669"/>
    <property type="project" value="UniProtKB-UniRule"/>
</dbReference>
<organism evidence="4 5">
    <name type="scientific">Angomonas deanei</name>
    <dbReference type="NCBI Taxonomy" id="59799"/>
    <lineage>
        <taxon>Eukaryota</taxon>
        <taxon>Discoba</taxon>
        <taxon>Euglenozoa</taxon>
        <taxon>Kinetoplastea</taxon>
        <taxon>Metakinetoplastina</taxon>
        <taxon>Trypanosomatida</taxon>
        <taxon>Trypanosomatidae</taxon>
        <taxon>Strigomonadinae</taxon>
        <taxon>Angomonas</taxon>
    </lineage>
</organism>
<comment type="subcellular location">
    <subcellularLocation>
        <location evidence="2">Golgi apparatus</location>
        <location evidence="2">trans-Golgi network</location>
    </subcellularLocation>
</comment>
<proteinExistence type="inferred from homology"/>
<keyword evidence="2" id="KW-0813">Transport</keyword>
<dbReference type="GO" id="GO:0015031">
    <property type="term" value="P:protein transport"/>
    <property type="evidence" value="ECO:0007669"/>
    <property type="project" value="UniProtKB-UniRule"/>
</dbReference>
<comment type="function">
    <text evidence="2">Acts as component of the GARP complex that is involved in retrograde transport from early and late endosomes to the trans-Golgi network (TGN).</text>
</comment>
<dbReference type="OrthoDB" id="203678at2759"/>
<gene>
    <name evidence="4" type="ORF">ADEAN_000839700</name>
</gene>
<evidence type="ECO:0000256" key="2">
    <source>
        <dbReference type="RuleBase" id="RU368010"/>
    </source>
</evidence>
<evidence type="ECO:0000313" key="5">
    <source>
        <dbReference type="Proteomes" id="UP000515908"/>
    </source>
</evidence>
<dbReference type="GO" id="GO:0016020">
    <property type="term" value="C:membrane"/>
    <property type="evidence" value="ECO:0007669"/>
    <property type="project" value="TreeGrafter"/>
</dbReference>
<keyword evidence="5" id="KW-1185">Reference proteome</keyword>
<dbReference type="GO" id="GO:0005829">
    <property type="term" value="C:cytosol"/>
    <property type="evidence" value="ECO:0007669"/>
    <property type="project" value="GOC"/>
</dbReference>
<dbReference type="GO" id="GO:0000938">
    <property type="term" value="C:GARP complex"/>
    <property type="evidence" value="ECO:0007669"/>
    <property type="project" value="UniProtKB-UniRule"/>
</dbReference>
<dbReference type="Proteomes" id="UP000515908">
    <property type="component" value="Chromosome 19"/>
</dbReference>
<evidence type="ECO:0000313" key="4">
    <source>
        <dbReference type="EMBL" id="CAD2220873.1"/>
    </source>
</evidence>
<dbReference type="GO" id="GO:0042147">
    <property type="term" value="P:retrograde transport, endosome to Golgi"/>
    <property type="evidence" value="ECO:0007669"/>
    <property type="project" value="UniProtKB-UniRule"/>
</dbReference>
<sequence length="551" mass="61410">MSANPSDRRQRLRDQMKEFYGDPSASPRKTETKKSGVAPNVDMDSEYFDVSKYTTELLRRESLKGLVETDTELLRRVRRLDNELQELVYRNYAKFISATDTIREMHDNISEMDSKLQNLTSNVSNIDSLSQQLTNTLHVHRGKIEETVTVNRMMKKAQFLMGLPETMKKLIDKKEYNTCVKYWVAGDSFLKKHDTIPSIVRVRDECLGLAKNLYTKIEDNMCSYPLDDPEAMDTIRKFVEDLRLLRSTSVSISADDDSFEGTVQKALMRSVAANFASGTAAVQRDVKAALAVPDFSGMEYAKRDQPLAEVNVREALAQLKSVCALLSINSERVYALLYEEENQAVAMRVAQEVQPVLIDLLPVLAQLLVPFVNASITAVADEAGAILLSKEKHDTVPHMLSAVVSALLKQLKQLSITLKQLGANYLDTAHSHQSTAYGEMVDKCVVQVLSGVADLLHQKLYEAPTAEAVGRAVGPLRKDDLFVVMPEGKKARREQIAFSLSRYAYASLAALLEENIRTQLVSGEVMSKDSTTEISAQLENVAKVCITAPSS</sequence>
<dbReference type="VEuPathDB" id="TriTrypDB:ADEAN_000839700"/>
<dbReference type="EMBL" id="LR877163">
    <property type="protein sequence ID" value="CAD2220873.1"/>
    <property type="molecule type" value="Genomic_DNA"/>
</dbReference>
<dbReference type="GO" id="GO:0048193">
    <property type="term" value="P:Golgi vesicle transport"/>
    <property type="evidence" value="ECO:0007669"/>
    <property type="project" value="TreeGrafter"/>
</dbReference>